<keyword evidence="2" id="KW-1185">Reference proteome</keyword>
<dbReference type="Proteomes" id="UP000198393">
    <property type="component" value="Unassembled WGS sequence"/>
</dbReference>
<evidence type="ECO:0000313" key="1">
    <source>
        <dbReference type="EMBL" id="SNT35142.1"/>
    </source>
</evidence>
<gene>
    <name evidence="1" type="ORF">SAMN05421640_3469</name>
</gene>
<reference evidence="1 2" key="1">
    <citation type="submission" date="2017-06" db="EMBL/GenBank/DDBJ databases">
        <authorList>
            <person name="Kim H.J."/>
            <person name="Triplett B.A."/>
        </authorList>
    </citation>
    <scope>NUCLEOTIDE SEQUENCE [LARGE SCALE GENOMIC DNA]</scope>
    <source>
        <strain evidence="1 2">DSM 19307</strain>
    </source>
</reference>
<accession>A0A239LYV3</accession>
<organism evidence="1 2">
    <name type="scientific">Ekhidna lutea</name>
    <dbReference type="NCBI Taxonomy" id="447679"/>
    <lineage>
        <taxon>Bacteria</taxon>
        <taxon>Pseudomonadati</taxon>
        <taxon>Bacteroidota</taxon>
        <taxon>Cytophagia</taxon>
        <taxon>Cytophagales</taxon>
        <taxon>Reichenbachiellaceae</taxon>
        <taxon>Ekhidna</taxon>
    </lineage>
</organism>
<dbReference type="RefSeq" id="WP_089358141.1">
    <property type="nucleotide sequence ID" value="NZ_FZPD01000006.1"/>
</dbReference>
<proteinExistence type="predicted"/>
<evidence type="ECO:0000313" key="2">
    <source>
        <dbReference type="Proteomes" id="UP000198393"/>
    </source>
</evidence>
<dbReference type="AlphaFoldDB" id="A0A239LYV3"/>
<sequence length="100" mass="11462">MNQLEDLVFELQTRCKTIKISHTSHKKTNDPSVSVDKLKDHLEDIGNELPDLGEKITEVLYEILDERGIKFADEEEKKVFITKVRPTVKEIAAGIIRESI</sequence>
<dbReference type="EMBL" id="FZPD01000006">
    <property type="protein sequence ID" value="SNT35142.1"/>
    <property type="molecule type" value="Genomic_DNA"/>
</dbReference>
<name>A0A239LYV3_EKHLU</name>
<protein>
    <submittedName>
        <fullName evidence="1">Uncharacterized protein</fullName>
    </submittedName>
</protein>